<evidence type="ECO:0000313" key="1">
    <source>
        <dbReference type="EMBL" id="MBV6342261.1"/>
    </source>
</evidence>
<comment type="caution">
    <text evidence="1">The sequence shown here is derived from an EMBL/GenBank/DDBJ whole genome shotgun (WGS) entry which is preliminary data.</text>
</comment>
<accession>A0ABS6S0B6</accession>
<gene>
    <name evidence="1" type="ORF">HWQ67_11750</name>
</gene>
<organism evidence="1 2">
    <name type="scientific">Candidatus Magnetobacterium casense</name>
    <dbReference type="NCBI Taxonomy" id="1455061"/>
    <lineage>
        <taxon>Bacteria</taxon>
        <taxon>Pseudomonadati</taxon>
        <taxon>Nitrospirota</taxon>
        <taxon>Thermodesulfovibrionia</taxon>
        <taxon>Thermodesulfovibrionales</taxon>
        <taxon>Candidatus Magnetobacteriaceae</taxon>
        <taxon>Candidatus Magnetobacterium</taxon>
    </lineage>
</organism>
<dbReference type="PANTHER" id="PTHR34227:SF1">
    <property type="entry name" value="DIMETHYL SULFOXIDE REDUCTASE CHAPERONE-RELATED"/>
    <property type="match status" value="1"/>
</dbReference>
<proteinExistence type="predicted"/>
<dbReference type="RefSeq" id="WP_218252883.1">
    <property type="nucleotide sequence ID" value="NZ_JABXWD010000223.1"/>
</dbReference>
<evidence type="ECO:0000313" key="2">
    <source>
        <dbReference type="Proteomes" id="UP001196980"/>
    </source>
</evidence>
<dbReference type="EMBL" id="JABXWD010000223">
    <property type="protein sequence ID" value="MBV6342261.1"/>
    <property type="molecule type" value="Genomic_DNA"/>
</dbReference>
<dbReference type="InterPro" id="IPR050289">
    <property type="entry name" value="TorD/DmsD_chaperones"/>
</dbReference>
<dbReference type="InterPro" id="IPR020945">
    <property type="entry name" value="DMSO/NO3_reduct_chaperone"/>
</dbReference>
<name>A0ABS6S0B6_9BACT</name>
<reference evidence="1 2" key="1">
    <citation type="journal article" date="2020" name="J Geophys Res Biogeosci">
        <title>Magnetotaxis as an Adaptation to Enable Bacterial Shuttling of Microbial Sulfur and Sulfur Cycling Across Aquatic Oxic#Anoxic Interfaces.</title>
        <authorList>
            <person name="Li J."/>
            <person name="Liu P."/>
            <person name="Wang J."/>
            <person name="Roberts A.P."/>
            <person name="Pan Y."/>
        </authorList>
    </citation>
    <scope>NUCLEOTIDE SEQUENCE [LARGE SCALE GENOMIC DNA]</scope>
    <source>
        <strain evidence="1 2">MYR-1_YQ</strain>
    </source>
</reference>
<protein>
    <submittedName>
        <fullName evidence="1">Molecular chaperone TorD family protein</fullName>
    </submittedName>
</protein>
<dbReference type="Pfam" id="PF02613">
    <property type="entry name" value="Nitrate_red_del"/>
    <property type="match status" value="1"/>
</dbReference>
<dbReference type="Proteomes" id="UP001196980">
    <property type="component" value="Unassembled WGS sequence"/>
</dbReference>
<dbReference type="PANTHER" id="PTHR34227">
    <property type="entry name" value="CHAPERONE PROTEIN YCDY"/>
    <property type="match status" value="1"/>
</dbReference>
<sequence length="213" mass="24520">MAAMDTSNSLMNELTDTANDSLTCRILAMLLSRPDVELIDALDSGAVYEALEFMQGDVDLTVFREGNYNLPQMLEQYDRCFEDGRATTLCLAESVYKSWSEDPQCPASMSGARGYLMGEPALHMLELYRHFGLEYGSEFNGRPDHLVLELDFLAFLYENYTQEMAIQFIGDHLNWTDELLERGREIGLCRFYYCVIKSMNVFLYHKTSQMELR</sequence>
<keyword evidence="2" id="KW-1185">Reference proteome</keyword>